<evidence type="ECO:0000256" key="13">
    <source>
        <dbReference type="ARBA" id="ARBA00056274"/>
    </source>
</evidence>
<dbReference type="SUPFAM" id="SSF55785">
    <property type="entry name" value="PYP-like sensor domain (PAS domain)"/>
    <property type="match status" value="1"/>
</dbReference>
<dbReference type="SUPFAM" id="SSF55781">
    <property type="entry name" value="GAF domain-like"/>
    <property type="match status" value="1"/>
</dbReference>
<keyword evidence="4" id="KW-0479">Metal-binding</keyword>
<dbReference type="GO" id="GO:0005524">
    <property type="term" value="F:ATP binding"/>
    <property type="evidence" value="ECO:0007669"/>
    <property type="project" value="UniProtKB-KW"/>
</dbReference>
<keyword evidence="9" id="KW-0460">Magnesium</keyword>
<dbReference type="Gene3D" id="3.60.40.10">
    <property type="entry name" value="PPM-type phosphatase domain"/>
    <property type="match status" value="1"/>
</dbReference>
<evidence type="ECO:0000256" key="9">
    <source>
        <dbReference type="ARBA" id="ARBA00022842"/>
    </source>
</evidence>
<dbReference type="Pfam" id="PF01590">
    <property type="entry name" value="GAF"/>
    <property type="match status" value="1"/>
</dbReference>
<dbReference type="GO" id="GO:0004722">
    <property type="term" value="F:protein serine/threonine phosphatase activity"/>
    <property type="evidence" value="ECO:0007669"/>
    <property type="project" value="UniProtKB-EC"/>
</dbReference>
<dbReference type="PANTHER" id="PTHR43156:SF2">
    <property type="entry name" value="STAGE II SPORULATION PROTEIN E"/>
    <property type="match status" value="1"/>
</dbReference>
<dbReference type="SMART" id="SM00331">
    <property type="entry name" value="PP2C_SIG"/>
    <property type="match status" value="1"/>
</dbReference>
<dbReference type="InterPro" id="IPR000014">
    <property type="entry name" value="PAS"/>
</dbReference>
<keyword evidence="10" id="KW-0904">Protein phosphatase</keyword>
<accession>A0A917KHQ7</accession>
<comment type="caution">
    <text evidence="18">The sequence shown here is derived from an EMBL/GenBank/DDBJ whole genome shotgun (WGS) entry which is preliminary data.</text>
</comment>
<dbReference type="SMART" id="SM00065">
    <property type="entry name" value="GAF"/>
    <property type="match status" value="1"/>
</dbReference>
<reference evidence="18" key="2">
    <citation type="submission" date="2020-09" db="EMBL/GenBank/DDBJ databases">
        <authorList>
            <person name="Sun Q."/>
            <person name="Ohkuma M."/>
        </authorList>
    </citation>
    <scope>NUCLEOTIDE SEQUENCE</scope>
    <source>
        <strain evidence="18">JCM 3086</strain>
    </source>
</reference>
<keyword evidence="11" id="KW-0464">Manganese</keyword>
<evidence type="ECO:0000256" key="7">
    <source>
        <dbReference type="ARBA" id="ARBA00022801"/>
    </source>
</evidence>
<keyword evidence="19" id="KW-1185">Reference proteome</keyword>
<evidence type="ECO:0000313" key="19">
    <source>
        <dbReference type="Proteomes" id="UP000657574"/>
    </source>
</evidence>
<evidence type="ECO:0000259" key="16">
    <source>
        <dbReference type="SMART" id="SM00065"/>
    </source>
</evidence>
<organism evidence="18 19">
    <name type="scientific">Streptomyces brasiliensis</name>
    <dbReference type="NCBI Taxonomy" id="1954"/>
    <lineage>
        <taxon>Bacteria</taxon>
        <taxon>Bacillati</taxon>
        <taxon>Actinomycetota</taxon>
        <taxon>Actinomycetes</taxon>
        <taxon>Kitasatosporales</taxon>
        <taxon>Streptomycetaceae</taxon>
        <taxon>Streptomyces</taxon>
    </lineage>
</organism>
<reference evidence="18" key="1">
    <citation type="journal article" date="2014" name="Int. J. Syst. Evol. Microbiol.">
        <title>Complete genome sequence of Corynebacterium casei LMG S-19264T (=DSM 44701T), isolated from a smear-ripened cheese.</title>
        <authorList>
            <consortium name="US DOE Joint Genome Institute (JGI-PGF)"/>
            <person name="Walter F."/>
            <person name="Albersmeier A."/>
            <person name="Kalinowski J."/>
            <person name="Ruckert C."/>
        </authorList>
    </citation>
    <scope>NUCLEOTIDE SEQUENCE</scope>
    <source>
        <strain evidence="18">JCM 3086</strain>
    </source>
</reference>
<keyword evidence="8" id="KW-0067">ATP-binding</keyword>
<dbReference type="AlphaFoldDB" id="A0A917KHQ7"/>
<protein>
    <recommendedName>
        <fullName evidence="1">protein-serine/threonine phosphatase</fullName>
        <ecNumber evidence="1">3.1.3.16</ecNumber>
    </recommendedName>
    <alternativeName>
        <fullName evidence="15">Protein-serine/threonine phosphatase</fullName>
    </alternativeName>
    <alternativeName>
        <fullName evidence="14">Serine/threonine-protein kinase</fullName>
    </alternativeName>
</protein>
<evidence type="ECO:0000256" key="11">
    <source>
        <dbReference type="ARBA" id="ARBA00023211"/>
    </source>
</evidence>
<dbReference type="Proteomes" id="UP000657574">
    <property type="component" value="Unassembled WGS sequence"/>
</dbReference>
<dbReference type="InterPro" id="IPR029016">
    <property type="entry name" value="GAF-like_dom_sf"/>
</dbReference>
<keyword evidence="2" id="KW-0597">Phosphoprotein</keyword>
<dbReference type="SUPFAM" id="SSF81606">
    <property type="entry name" value="PP2C-like"/>
    <property type="match status" value="1"/>
</dbReference>
<dbReference type="PANTHER" id="PTHR43156">
    <property type="entry name" value="STAGE II SPORULATION PROTEIN E-RELATED"/>
    <property type="match status" value="1"/>
</dbReference>
<keyword evidence="6" id="KW-0418">Kinase</keyword>
<dbReference type="CDD" id="cd00130">
    <property type="entry name" value="PAS"/>
    <property type="match status" value="1"/>
</dbReference>
<dbReference type="InterPro" id="IPR036457">
    <property type="entry name" value="PPM-type-like_dom_sf"/>
</dbReference>
<dbReference type="EMBL" id="BMQA01000006">
    <property type="protein sequence ID" value="GGJ12072.1"/>
    <property type="molecule type" value="Genomic_DNA"/>
</dbReference>
<dbReference type="GO" id="GO:0046872">
    <property type="term" value="F:metal ion binding"/>
    <property type="evidence" value="ECO:0007669"/>
    <property type="project" value="UniProtKB-KW"/>
</dbReference>
<evidence type="ECO:0000256" key="14">
    <source>
        <dbReference type="ARBA" id="ARBA00075117"/>
    </source>
</evidence>
<evidence type="ECO:0000259" key="17">
    <source>
        <dbReference type="SMART" id="SM00331"/>
    </source>
</evidence>
<evidence type="ECO:0000256" key="8">
    <source>
        <dbReference type="ARBA" id="ARBA00022840"/>
    </source>
</evidence>
<dbReference type="InterPro" id="IPR035965">
    <property type="entry name" value="PAS-like_dom_sf"/>
</dbReference>
<evidence type="ECO:0000313" key="18">
    <source>
        <dbReference type="EMBL" id="GGJ12072.1"/>
    </source>
</evidence>
<dbReference type="InterPro" id="IPR013656">
    <property type="entry name" value="PAS_4"/>
</dbReference>
<dbReference type="Pfam" id="PF08448">
    <property type="entry name" value="PAS_4"/>
    <property type="match status" value="1"/>
</dbReference>
<evidence type="ECO:0000256" key="2">
    <source>
        <dbReference type="ARBA" id="ARBA00022553"/>
    </source>
</evidence>
<keyword evidence="3" id="KW-0808">Transferase</keyword>
<evidence type="ECO:0000256" key="3">
    <source>
        <dbReference type="ARBA" id="ARBA00022679"/>
    </source>
</evidence>
<evidence type="ECO:0000256" key="15">
    <source>
        <dbReference type="ARBA" id="ARBA00081350"/>
    </source>
</evidence>
<dbReference type="Pfam" id="PF07228">
    <property type="entry name" value="SpoIIE"/>
    <property type="match status" value="1"/>
</dbReference>
<comment type="function">
    <text evidence="13">Primarily acts as an independent SigF regulator that is sensitive to the osmosensory signal, mediating the cross talk of PknD with the SigF regulon. Possesses both phosphatase and kinase activities. The kinase domain functions as a classic anti-sigma factor-like kinase to phosphorylate the anti-anti-sigma factor domain at the canonical regulatory site, and the phosphatase domain antagonizes this activity.</text>
</comment>
<evidence type="ECO:0000256" key="1">
    <source>
        <dbReference type="ARBA" id="ARBA00013081"/>
    </source>
</evidence>
<dbReference type="InterPro" id="IPR003018">
    <property type="entry name" value="GAF"/>
</dbReference>
<evidence type="ECO:0000256" key="10">
    <source>
        <dbReference type="ARBA" id="ARBA00022912"/>
    </source>
</evidence>
<evidence type="ECO:0000256" key="5">
    <source>
        <dbReference type="ARBA" id="ARBA00022741"/>
    </source>
</evidence>
<gene>
    <name evidence="18" type="ORF">GCM10010121_023030</name>
</gene>
<dbReference type="Gene3D" id="3.30.450.20">
    <property type="entry name" value="PAS domain"/>
    <property type="match status" value="1"/>
</dbReference>
<keyword evidence="7" id="KW-0378">Hydrolase</keyword>
<keyword evidence="5" id="KW-0547">Nucleotide-binding</keyword>
<name>A0A917KHQ7_9ACTN</name>
<evidence type="ECO:0000256" key="4">
    <source>
        <dbReference type="ARBA" id="ARBA00022723"/>
    </source>
</evidence>
<comment type="catalytic activity">
    <reaction evidence="12">
        <text>O-phospho-L-seryl-[protein] + H2O = L-seryl-[protein] + phosphate</text>
        <dbReference type="Rhea" id="RHEA:20629"/>
        <dbReference type="Rhea" id="RHEA-COMP:9863"/>
        <dbReference type="Rhea" id="RHEA-COMP:11604"/>
        <dbReference type="ChEBI" id="CHEBI:15377"/>
        <dbReference type="ChEBI" id="CHEBI:29999"/>
        <dbReference type="ChEBI" id="CHEBI:43474"/>
        <dbReference type="ChEBI" id="CHEBI:83421"/>
        <dbReference type="EC" id="3.1.3.16"/>
    </reaction>
</comment>
<proteinExistence type="predicted"/>
<dbReference type="EC" id="3.1.3.16" evidence="1"/>
<dbReference type="FunFam" id="3.30.450.40:FF:000035">
    <property type="entry name" value="PAS sensor protein"/>
    <property type="match status" value="1"/>
</dbReference>
<dbReference type="Gene3D" id="3.30.450.40">
    <property type="match status" value="1"/>
</dbReference>
<sequence length="590" mass="63366">MAAHTLNRAPVPAQHLLKRIVDIAGPALRSLLTHSAVGLAVWDPALRCVWVNDTLERYDGIRPKQRLGRRAGAALAGDAEALEAVMLQVLLTGTPVTGREYRVSRPHGSRRARRAHALSASVLRLDDADGRTLGVCLVVMELTESRWAEDRLALVSEAGARIGTTLDVTRTAQELAEFAVPLLADYVTVDLTEAVRLGEEPLDRLGPMGGRVPRFRRAGVASVHPGTPESLWNRGEVVYVPHDSPFTRVLNSGRPLLQPVLETGPGTWLDEDPARAERIRVMGMHSLMVLPVHARGVLMGVAVFVRTDNPAPFDEGDLLFAEEVLARAALSLDNARRYTRERAAALALQRSLLPRRVSGGKALDVAARYLPADVEDGVGGDWFDVVPLPRGRVAMVVGDVVGHGINAAATMGRLRTAVRTLADLDLPPDQLLTQLDRTVLRLAEEDADGSVPTVGATCIYAVYDPVTRRCTMARAGHPPAAVVGPDGTVAFPDVPCGTPLGLGMLPYESAELEVPGGSLIALYSDGLVEDRHEDIDAGMERLRNALARPGLPLADLCSAIVDTLPARSPSDDVTLLLARTHATRDPAFDD</sequence>
<feature type="domain" description="PPM-type phosphatase" evidence="17">
    <location>
        <begin position="363"/>
        <end position="580"/>
    </location>
</feature>
<dbReference type="FunFam" id="3.60.40.10:FF:000005">
    <property type="entry name" value="Serine/threonine protein phosphatase"/>
    <property type="match status" value="1"/>
</dbReference>
<evidence type="ECO:0000256" key="6">
    <source>
        <dbReference type="ARBA" id="ARBA00022777"/>
    </source>
</evidence>
<evidence type="ECO:0000256" key="12">
    <source>
        <dbReference type="ARBA" id="ARBA00047761"/>
    </source>
</evidence>
<dbReference type="InterPro" id="IPR001932">
    <property type="entry name" value="PPM-type_phosphatase-like_dom"/>
</dbReference>
<dbReference type="GO" id="GO:0016301">
    <property type="term" value="F:kinase activity"/>
    <property type="evidence" value="ECO:0007669"/>
    <property type="project" value="UniProtKB-KW"/>
</dbReference>
<dbReference type="RefSeq" id="WP_189311014.1">
    <property type="nucleotide sequence ID" value="NZ_BMQA01000006.1"/>
</dbReference>
<dbReference type="InterPro" id="IPR052016">
    <property type="entry name" value="Bact_Sigma-Reg"/>
</dbReference>
<feature type="domain" description="GAF" evidence="16">
    <location>
        <begin position="167"/>
        <end position="342"/>
    </location>
</feature>